<dbReference type="EMBL" id="ML995476">
    <property type="protein sequence ID" value="KAF2146366.1"/>
    <property type="molecule type" value="Genomic_DNA"/>
</dbReference>
<dbReference type="InterPro" id="IPR035398">
    <property type="entry name" value="Bac_rhamnosid_C"/>
</dbReference>
<feature type="chain" id="PRO_5025490160" evidence="1">
    <location>
        <begin position="20"/>
        <end position="735"/>
    </location>
</feature>
<dbReference type="PANTHER" id="PTHR34987:SF5">
    <property type="entry name" value="ALPHA-RHAMNOSIDASE"/>
    <property type="match status" value="1"/>
</dbReference>
<keyword evidence="4" id="KW-0378">Hydrolase</keyword>
<keyword evidence="1" id="KW-0732">Signal</keyword>
<evidence type="ECO:0000256" key="1">
    <source>
        <dbReference type="SAM" id="SignalP"/>
    </source>
</evidence>
<feature type="domain" description="Alpha-L-rhamnosidase six-hairpin glycosidase" evidence="2">
    <location>
        <begin position="277"/>
        <end position="504"/>
    </location>
</feature>
<dbReference type="GO" id="GO:0005975">
    <property type="term" value="P:carbohydrate metabolic process"/>
    <property type="evidence" value="ECO:0007669"/>
    <property type="project" value="InterPro"/>
</dbReference>
<dbReference type="Pfam" id="PF17390">
    <property type="entry name" value="Bac_rhamnosid_C"/>
    <property type="match status" value="1"/>
</dbReference>
<dbReference type="FunFam" id="1.50.10.10:FF:000052">
    <property type="entry name" value="Alpha-L-rhamnosidase B, putative"/>
    <property type="match status" value="1"/>
</dbReference>
<dbReference type="Gene3D" id="2.60.420.10">
    <property type="entry name" value="Maltose phosphorylase, domain 3"/>
    <property type="match status" value="1"/>
</dbReference>
<accession>A0A6A6BQJ6</accession>
<dbReference type="Proteomes" id="UP000799438">
    <property type="component" value="Unassembled WGS sequence"/>
</dbReference>
<evidence type="ECO:0000313" key="5">
    <source>
        <dbReference type="Proteomes" id="UP000799438"/>
    </source>
</evidence>
<proteinExistence type="predicted"/>
<feature type="signal peptide" evidence="1">
    <location>
        <begin position="1"/>
        <end position="19"/>
    </location>
</feature>
<evidence type="ECO:0000313" key="4">
    <source>
        <dbReference type="EMBL" id="KAF2146366.1"/>
    </source>
</evidence>
<dbReference type="InterPro" id="IPR008928">
    <property type="entry name" value="6-hairpin_glycosidase_sf"/>
</dbReference>
<organism evidence="4 5">
    <name type="scientific">Aplosporella prunicola CBS 121167</name>
    <dbReference type="NCBI Taxonomy" id="1176127"/>
    <lineage>
        <taxon>Eukaryota</taxon>
        <taxon>Fungi</taxon>
        <taxon>Dikarya</taxon>
        <taxon>Ascomycota</taxon>
        <taxon>Pezizomycotina</taxon>
        <taxon>Dothideomycetes</taxon>
        <taxon>Dothideomycetes incertae sedis</taxon>
        <taxon>Botryosphaeriales</taxon>
        <taxon>Aplosporellaceae</taxon>
        <taxon>Aplosporella</taxon>
    </lineage>
</organism>
<dbReference type="OrthoDB" id="10036721at2759"/>
<dbReference type="InterPro" id="IPR012341">
    <property type="entry name" value="6hp_glycosidase-like_sf"/>
</dbReference>
<name>A0A6A6BQJ6_9PEZI</name>
<dbReference type="AlphaFoldDB" id="A0A6A6BQJ6"/>
<gene>
    <name evidence="4" type="ORF">K452DRAFT_264149</name>
</gene>
<dbReference type="RefSeq" id="XP_033402075.1">
    <property type="nucleotide sequence ID" value="XM_033538675.1"/>
</dbReference>
<evidence type="ECO:0000259" key="3">
    <source>
        <dbReference type="Pfam" id="PF17390"/>
    </source>
</evidence>
<feature type="domain" description="Alpha-L-rhamnosidase C-terminal" evidence="3">
    <location>
        <begin position="609"/>
        <end position="675"/>
    </location>
</feature>
<keyword evidence="5" id="KW-1185">Reference proteome</keyword>
<dbReference type="GO" id="GO:0016787">
    <property type="term" value="F:hydrolase activity"/>
    <property type="evidence" value="ECO:0007669"/>
    <property type="project" value="UniProtKB-KW"/>
</dbReference>
<dbReference type="Gene3D" id="1.50.10.10">
    <property type="match status" value="1"/>
</dbReference>
<evidence type="ECO:0000259" key="2">
    <source>
        <dbReference type="Pfam" id="PF17389"/>
    </source>
</evidence>
<dbReference type="InterPro" id="IPR035396">
    <property type="entry name" value="Bac_rhamnosid6H"/>
</dbReference>
<dbReference type="SUPFAM" id="SSF48208">
    <property type="entry name" value="Six-hairpin glycosidases"/>
    <property type="match status" value="1"/>
</dbReference>
<dbReference type="GeneID" id="54296171"/>
<reference evidence="4" key="1">
    <citation type="journal article" date="2020" name="Stud. Mycol.">
        <title>101 Dothideomycetes genomes: a test case for predicting lifestyles and emergence of pathogens.</title>
        <authorList>
            <person name="Haridas S."/>
            <person name="Albert R."/>
            <person name="Binder M."/>
            <person name="Bloem J."/>
            <person name="Labutti K."/>
            <person name="Salamov A."/>
            <person name="Andreopoulos B."/>
            <person name="Baker S."/>
            <person name="Barry K."/>
            <person name="Bills G."/>
            <person name="Bluhm B."/>
            <person name="Cannon C."/>
            <person name="Castanera R."/>
            <person name="Culley D."/>
            <person name="Daum C."/>
            <person name="Ezra D."/>
            <person name="Gonzalez J."/>
            <person name="Henrissat B."/>
            <person name="Kuo A."/>
            <person name="Liang C."/>
            <person name="Lipzen A."/>
            <person name="Lutzoni F."/>
            <person name="Magnuson J."/>
            <person name="Mondo S."/>
            <person name="Nolan M."/>
            <person name="Ohm R."/>
            <person name="Pangilinan J."/>
            <person name="Park H.-J."/>
            <person name="Ramirez L."/>
            <person name="Alfaro M."/>
            <person name="Sun H."/>
            <person name="Tritt A."/>
            <person name="Yoshinaga Y."/>
            <person name="Zwiers L.-H."/>
            <person name="Turgeon B."/>
            <person name="Goodwin S."/>
            <person name="Spatafora J."/>
            <person name="Crous P."/>
            <person name="Grigoriev I."/>
        </authorList>
    </citation>
    <scope>NUCLEOTIDE SEQUENCE</scope>
    <source>
        <strain evidence="4">CBS 121167</strain>
    </source>
</reference>
<sequence>MMLRFVSFAAAVTVAAVLGADTAAAAAAVSAQAGSSLSSSSSASSSCWRNTTCSGPTGAAFPGPWDSNIYAPSSRLVSPKAIIDLATGEQIGNYTASSPIELRGNGSALVLDFGIEVGGIVHLQYSSTDAGALGLAFSEAKDWIGEWSDGSNGAFKGPDRAVYARFTGKTQDAAYAVPDAQLRGGFRYLTLFLVTNTTDTSISISDINTEIGFQPTWPDLRAYQGYFHSSDELLNRIWYAGAYTLQTNAVPPDTGRAVPFLSEGWANNGTLGPGDTILVDGAKRDRAVWPGDMGVALPGVAVSTGDLDSARNALQVMFDYQNASTGAFPEAGPPLLQKGSDTYHMWTMIGTYNYVLYSDDVAFLSRNWEGYLKAMEFVYAKVGESGLLNVTGTRDWARLVQGGNNSEANMILYHTLTTGATLADWLSESDSNTTTNLTSLSALFTHRATTLHTAINKHLFSPAHALYADNATHPNLYPQDANALALLYNLPPRNSSTALSQALTANWTPLGPAAPELPHTISPFISSLELLAHFSAHYPARALRLLRTTWGWYLDHPNGTQSTLAEGWRDDGSWAYRKDRGYANDASYVSHAHGWSAGPTAALSQFVVGLRVTERGGRAWVVEPLGWGELESAEGGFVTPRGRFWARWEEEDGGARVLEWSVPSGSQGVAVVPARVVGRGLEDLSVLLEGRDAMGLAVHEGGVSVEVGWDGLVRVRVERAAEGVYRVVVGRGGGE</sequence>
<protein>
    <submittedName>
        <fullName evidence="4">Glycoside hydrolase family 78 protein</fullName>
    </submittedName>
</protein>
<dbReference type="PANTHER" id="PTHR34987">
    <property type="entry name" value="C, PUTATIVE (AFU_ORTHOLOGUE AFUA_3G02880)-RELATED"/>
    <property type="match status" value="1"/>
</dbReference>
<dbReference type="Pfam" id="PF17389">
    <property type="entry name" value="Bac_rhamnosid6H"/>
    <property type="match status" value="1"/>
</dbReference>